<keyword evidence="2" id="KW-1185">Reference proteome</keyword>
<proteinExistence type="predicted"/>
<evidence type="ECO:0000313" key="2">
    <source>
        <dbReference type="Proteomes" id="UP001178461"/>
    </source>
</evidence>
<reference evidence="1" key="1">
    <citation type="submission" date="2022-12" db="EMBL/GenBank/DDBJ databases">
        <authorList>
            <person name="Alioto T."/>
            <person name="Alioto T."/>
            <person name="Gomez Garrido J."/>
        </authorList>
    </citation>
    <scope>NUCLEOTIDE SEQUENCE</scope>
</reference>
<dbReference type="EMBL" id="OX395128">
    <property type="protein sequence ID" value="CAI5769426.1"/>
    <property type="molecule type" value="Genomic_DNA"/>
</dbReference>
<sequence>MLGSKLITLLNEMTRSSTSLQQLLELLSTPGYTENRKGPTFCVSWWHCKQNRWNG</sequence>
<accession>A0AA35K1F4</accession>
<gene>
    <name evidence="1" type="ORF">PODLI_1B032565</name>
</gene>
<name>A0AA35K1F4_9SAUR</name>
<dbReference type="AlphaFoldDB" id="A0AA35K1F4"/>
<protein>
    <submittedName>
        <fullName evidence="1">Uncharacterized protein</fullName>
    </submittedName>
</protein>
<evidence type="ECO:0000313" key="1">
    <source>
        <dbReference type="EMBL" id="CAI5769426.1"/>
    </source>
</evidence>
<organism evidence="1 2">
    <name type="scientific">Podarcis lilfordi</name>
    <name type="common">Lilford's wall lizard</name>
    <dbReference type="NCBI Taxonomy" id="74358"/>
    <lineage>
        <taxon>Eukaryota</taxon>
        <taxon>Metazoa</taxon>
        <taxon>Chordata</taxon>
        <taxon>Craniata</taxon>
        <taxon>Vertebrata</taxon>
        <taxon>Euteleostomi</taxon>
        <taxon>Lepidosauria</taxon>
        <taxon>Squamata</taxon>
        <taxon>Bifurcata</taxon>
        <taxon>Unidentata</taxon>
        <taxon>Episquamata</taxon>
        <taxon>Laterata</taxon>
        <taxon>Lacertibaenia</taxon>
        <taxon>Lacertidae</taxon>
        <taxon>Podarcis</taxon>
    </lineage>
</organism>
<dbReference type="Proteomes" id="UP001178461">
    <property type="component" value="Chromosome 3"/>
</dbReference>